<dbReference type="InterPro" id="IPR036097">
    <property type="entry name" value="HisK_dim/P_sf"/>
</dbReference>
<dbReference type="InterPro" id="IPR011006">
    <property type="entry name" value="CheY-like_superfamily"/>
</dbReference>
<protein>
    <recommendedName>
        <fullName evidence="3">histidine kinase</fullName>
        <ecNumber evidence="3">2.7.13.3</ecNumber>
    </recommendedName>
</protein>
<dbReference type="EC" id="2.7.13.3" evidence="3"/>
<dbReference type="SMART" id="SM00387">
    <property type="entry name" value="HATPase_c"/>
    <property type="match status" value="1"/>
</dbReference>
<keyword evidence="12" id="KW-0812">Transmembrane</keyword>
<dbReference type="SUPFAM" id="SSF55874">
    <property type="entry name" value="ATPase domain of HSP90 chaperone/DNA topoisomerase II/histidine kinase"/>
    <property type="match status" value="1"/>
</dbReference>
<keyword evidence="7" id="KW-0418">Kinase</keyword>
<comment type="caution">
    <text evidence="16">The sequence shown here is derived from an EMBL/GenBank/DDBJ whole genome shotgun (WGS) entry which is preliminary data.</text>
</comment>
<dbReference type="PANTHER" id="PTHR43065:SF10">
    <property type="entry name" value="PEROXIDE STRESS-ACTIVATED HISTIDINE KINASE MAK3"/>
    <property type="match status" value="1"/>
</dbReference>
<evidence type="ECO:0000256" key="12">
    <source>
        <dbReference type="SAM" id="Phobius"/>
    </source>
</evidence>
<dbReference type="Gene3D" id="3.30.565.10">
    <property type="entry name" value="Histidine kinase-like ATPase, C-terminal domain"/>
    <property type="match status" value="1"/>
</dbReference>
<dbReference type="Gene3D" id="1.10.287.130">
    <property type="match status" value="1"/>
</dbReference>
<dbReference type="SMART" id="SM00448">
    <property type="entry name" value="REC"/>
    <property type="match status" value="1"/>
</dbReference>
<dbReference type="SUPFAM" id="SSF55781">
    <property type="entry name" value="GAF domain-like"/>
    <property type="match status" value="1"/>
</dbReference>
<feature type="modified residue" description="4-aspartylphosphate" evidence="10">
    <location>
        <position position="875"/>
    </location>
</feature>
<keyword evidence="6" id="KW-0547">Nucleotide-binding</keyword>
<dbReference type="InterPro" id="IPR036890">
    <property type="entry name" value="HATPase_C_sf"/>
</dbReference>
<dbReference type="InterPro" id="IPR003018">
    <property type="entry name" value="GAF"/>
</dbReference>
<dbReference type="InterPro" id="IPR003594">
    <property type="entry name" value="HATPase_dom"/>
</dbReference>
<feature type="domain" description="HAMP" evidence="15">
    <location>
        <begin position="328"/>
        <end position="382"/>
    </location>
</feature>
<dbReference type="EMBL" id="JACPUR010000017">
    <property type="protein sequence ID" value="MBI3127358.1"/>
    <property type="molecule type" value="Genomic_DNA"/>
</dbReference>
<feature type="domain" description="Response regulatory" evidence="14">
    <location>
        <begin position="826"/>
        <end position="940"/>
    </location>
</feature>
<evidence type="ECO:0000256" key="6">
    <source>
        <dbReference type="ARBA" id="ARBA00022741"/>
    </source>
</evidence>
<dbReference type="InterPro" id="IPR005467">
    <property type="entry name" value="His_kinase_dom"/>
</dbReference>
<dbReference type="Pfam" id="PF02518">
    <property type="entry name" value="HATPase_c"/>
    <property type="match status" value="1"/>
</dbReference>
<dbReference type="Proteomes" id="UP000782312">
    <property type="component" value="Unassembled WGS sequence"/>
</dbReference>
<name>A0A932HYG3_UNCTE</name>
<evidence type="ECO:0000256" key="8">
    <source>
        <dbReference type="ARBA" id="ARBA00022840"/>
    </source>
</evidence>
<keyword evidence="12" id="KW-1133">Transmembrane helix</keyword>
<reference evidence="16" key="1">
    <citation type="submission" date="2020-07" db="EMBL/GenBank/DDBJ databases">
        <title>Huge and variable diversity of episymbiotic CPR bacteria and DPANN archaea in groundwater ecosystems.</title>
        <authorList>
            <person name="He C.Y."/>
            <person name="Keren R."/>
            <person name="Whittaker M."/>
            <person name="Farag I.F."/>
            <person name="Doudna J."/>
            <person name="Cate J.H.D."/>
            <person name="Banfield J.F."/>
        </authorList>
    </citation>
    <scope>NUCLEOTIDE SEQUENCE</scope>
    <source>
        <strain evidence="16">NC_groundwater_763_Ag_S-0.2um_68_21</strain>
    </source>
</reference>
<feature type="transmembrane region" description="Helical" evidence="12">
    <location>
        <begin position="304"/>
        <end position="326"/>
    </location>
</feature>
<keyword evidence="4 10" id="KW-0597">Phosphoprotein</keyword>
<evidence type="ECO:0000259" key="15">
    <source>
        <dbReference type="PROSITE" id="PS50885"/>
    </source>
</evidence>
<dbReference type="SUPFAM" id="SSF158472">
    <property type="entry name" value="HAMP domain-like"/>
    <property type="match status" value="1"/>
</dbReference>
<dbReference type="InterPro" id="IPR029016">
    <property type="entry name" value="GAF-like_dom_sf"/>
</dbReference>
<organism evidence="16 17">
    <name type="scientific">Tectimicrobiota bacterium</name>
    <dbReference type="NCBI Taxonomy" id="2528274"/>
    <lineage>
        <taxon>Bacteria</taxon>
        <taxon>Pseudomonadati</taxon>
        <taxon>Nitrospinota/Tectimicrobiota group</taxon>
        <taxon>Candidatus Tectimicrobiota</taxon>
    </lineage>
</organism>
<dbReference type="Gene3D" id="3.30.450.40">
    <property type="match status" value="1"/>
</dbReference>
<evidence type="ECO:0000256" key="10">
    <source>
        <dbReference type="PROSITE-ProRule" id="PRU00169"/>
    </source>
</evidence>
<evidence type="ECO:0000256" key="9">
    <source>
        <dbReference type="ARBA" id="ARBA00023012"/>
    </source>
</evidence>
<dbReference type="SUPFAM" id="SSF52172">
    <property type="entry name" value="CheY-like"/>
    <property type="match status" value="1"/>
</dbReference>
<dbReference type="InterPro" id="IPR003661">
    <property type="entry name" value="HisK_dim/P_dom"/>
</dbReference>
<evidence type="ECO:0000259" key="14">
    <source>
        <dbReference type="PROSITE" id="PS50110"/>
    </source>
</evidence>
<dbReference type="PROSITE" id="PS50110">
    <property type="entry name" value="RESPONSE_REGULATORY"/>
    <property type="match status" value="1"/>
</dbReference>
<evidence type="ECO:0000313" key="16">
    <source>
        <dbReference type="EMBL" id="MBI3127358.1"/>
    </source>
</evidence>
<gene>
    <name evidence="16" type="ORF">HYZ11_07120</name>
</gene>
<dbReference type="InterPro" id="IPR003660">
    <property type="entry name" value="HAMP_dom"/>
</dbReference>
<feature type="region of interest" description="Disordered" evidence="11">
    <location>
        <begin position="947"/>
        <end position="968"/>
    </location>
</feature>
<dbReference type="InterPro" id="IPR004358">
    <property type="entry name" value="Sig_transdc_His_kin-like_C"/>
</dbReference>
<dbReference type="GO" id="GO:0005524">
    <property type="term" value="F:ATP binding"/>
    <property type="evidence" value="ECO:0007669"/>
    <property type="project" value="UniProtKB-KW"/>
</dbReference>
<dbReference type="Gene3D" id="3.40.50.2300">
    <property type="match status" value="1"/>
</dbReference>
<dbReference type="Pfam" id="PF00672">
    <property type="entry name" value="HAMP"/>
    <property type="match status" value="1"/>
</dbReference>
<evidence type="ECO:0000259" key="13">
    <source>
        <dbReference type="PROSITE" id="PS50109"/>
    </source>
</evidence>
<dbReference type="SUPFAM" id="SSF47384">
    <property type="entry name" value="Homodimeric domain of signal transducing histidine kinase"/>
    <property type="match status" value="1"/>
</dbReference>
<accession>A0A932HYG3</accession>
<dbReference type="PROSITE" id="PS50109">
    <property type="entry name" value="HIS_KIN"/>
    <property type="match status" value="1"/>
</dbReference>
<dbReference type="PRINTS" id="PR00344">
    <property type="entry name" value="BCTRLSENSOR"/>
</dbReference>
<dbReference type="InterPro" id="IPR001789">
    <property type="entry name" value="Sig_transdc_resp-reg_receiver"/>
</dbReference>
<keyword evidence="12" id="KW-0472">Membrane</keyword>
<dbReference type="Gene3D" id="6.10.340.10">
    <property type="match status" value="1"/>
</dbReference>
<dbReference type="GO" id="GO:0000155">
    <property type="term" value="F:phosphorelay sensor kinase activity"/>
    <property type="evidence" value="ECO:0007669"/>
    <property type="project" value="InterPro"/>
</dbReference>
<sequence length="968" mass="107969">MKPLLRRLLHLSLTTKLFFLLLPLAFVPLLAVSMQWHFLAKRQITSEVRMRLETRWSFVEQGVKAFVSRKADRIREVAETPLMQDLQGYLEYGLIEETASVQERIREFFTRLMQDPNDTAIHRICLVAPSKNLALKVTRHSTTPKGEKGVDGCPRQGLIPPAEMTSQGPDKEIQDRFLRLSIPVLDRWQRIWGQLTFDMPFKELAEMMAHLPLPEDGAGIILDDVGRVVACTDTNRLPSESGLCSNIDILFRLIARIMEDHRPNPHGEIADGHVLFIGVLPVQEGWRIALAVPLERYERTVRQLGWTSVLAGFLFFGIAIAVLLPLTRRATAPLRRLEEHARQISTGDFHQKLSDSAFGLDEIGKLARAFNMMVDSLSIRDLRLRQQAEILTARNEELVTLNRVVKRAASTLQLGDLLPALLDEILSAMGLKIGVIRLLDETRGNLYLAAYRGLDEEYAKNAPCIPLGEEMTGKVALTGEPVFMPDVQNDPMHHHLLARVHSDEPMRGFAAVPIVAQTQIIGTLAFGSTGSRTFNQTDLASLISIGVGIGACIRNAHLHHELSEAYERLRTLQDHLIRTEKLSAMGQLIAGVAHEISNPLTTIMGYAQLLQGELDNPEIRDQIRTIIEQARRCARVMEKLLAFARETEKKAEVLDLHEVVGEVLEPARLNLVLQGIEIVDRRKMGICFVLADRYQLQQVFLNLITNAQQAVEEKESPRVLEIELDVSECRCIATFSDNGIGMRPEVLRRVFDPFFTTKTHGKGTGLGLSVSYGIVKDHGGEISIESEPGKGTRVRVQLPRASKDAAAVANSNESAGAAAIAWPGRKVLVIDDEPSICRLMEDALHQIQVDVLTAGSVEEARNILRLAAPDLILSDIRLPDGDGFDILDSLALEPGSPWFAFMSGDVVSEETRERLRQSGSECLQKPFEVKDIHKFVSACLQRIEKRTVPASQSVRGQAGLQQTRKERP</sequence>
<keyword evidence="8" id="KW-0067">ATP-binding</keyword>
<dbReference type="Pfam" id="PF13185">
    <property type="entry name" value="GAF_2"/>
    <property type="match status" value="1"/>
</dbReference>
<dbReference type="AlphaFoldDB" id="A0A932HYG3"/>
<evidence type="ECO:0000256" key="3">
    <source>
        <dbReference type="ARBA" id="ARBA00012438"/>
    </source>
</evidence>
<evidence type="ECO:0000256" key="4">
    <source>
        <dbReference type="ARBA" id="ARBA00022553"/>
    </source>
</evidence>
<comment type="subcellular location">
    <subcellularLocation>
        <location evidence="2">Membrane</location>
    </subcellularLocation>
</comment>
<evidence type="ECO:0000256" key="1">
    <source>
        <dbReference type="ARBA" id="ARBA00000085"/>
    </source>
</evidence>
<dbReference type="GO" id="GO:0016020">
    <property type="term" value="C:membrane"/>
    <property type="evidence" value="ECO:0007669"/>
    <property type="project" value="UniProtKB-SubCell"/>
</dbReference>
<dbReference type="Pfam" id="PF00512">
    <property type="entry name" value="HisKA"/>
    <property type="match status" value="1"/>
</dbReference>
<dbReference type="PANTHER" id="PTHR43065">
    <property type="entry name" value="SENSOR HISTIDINE KINASE"/>
    <property type="match status" value="1"/>
</dbReference>
<keyword evidence="9" id="KW-0902">Two-component regulatory system</keyword>
<feature type="compositionally biased region" description="Polar residues" evidence="11">
    <location>
        <begin position="949"/>
        <end position="962"/>
    </location>
</feature>
<evidence type="ECO:0000256" key="5">
    <source>
        <dbReference type="ARBA" id="ARBA00022679"/>
    </source>
</evidence>
<keyword evidence="5" id="KW-0808">Transferase</keyword>
<dbReference type="SMART" id="SM00388">
    <property type="entry name" value="HisKA"/>
    <property type="match status" value="1"/>
</dbReference>
<dbReference type="CDD" id="cd00156">
    <property type="entry name" value="REC"/>
    <property type="match status" value="1"/>
</dbReference>
<dbReference type="PROSITE" id="PS50885">
    <property type="entry name" value="HAMP"/>
    <property type="match status" value="1"/>
</dbReference>
<feature type="region of interest" description="Disordered" evidence="11">
    <location>
        <begin position="141"/>
        <end position="170"/>
    </location>
</feature>
<evidence type="ECO:0000313" key="17">
    <source>
        <dbReference type="Proteomes" id="UP000782312"/>
    </source>
</evidence>
<dbReference type="CDD" id="cd06225">
    <property type="entry name" value="HAMP"/>
    <property type="match status" value="1"/>
</dbReference>
<evidence type="ECO:0000256" key="7">
    <source>
        <dbReference type="ARBA" id="ARBA00022777"/>
    </source>
</evidence>
<comment type="catalytic activity">
    <reaction evidence="1">
        <text>ATP + protein L-histidine = ADP + protein N-phospho-L-histidine.</text>
        <dbReference type="EC" id="2.7.13.3"/>
    </reaction>
</comment>
<dbReference type="SMART" id="SM00304">
    <property type="entry name" value="HAMP"/>
    <property type="match status" value="1"/>
</dbReference>
<evidence type="ECO:0000256" key="11">
    <source>
        <dbReference type="SAM" id="MobiDB-lite"/>
    </source>
</evidence>
<feature type="domain" description="Histidine kinase" evidence="13">
    <location>
        <begin position="591"/>
        <end position="802"/>
    </location>
</feature>
<proteinExistence type="predicted"/>
<evidence type="ECO:0000256" key="2">
    <source>
        <dbReference type="ARBA" id="ARBA00004370"/>
    </source>
</evidence>
<dbReference type="Pfam" id="PF00072">
    <property type="entry name" value="Response_reg"/>
    <property type="match status" value="1"/>
</dbReference>
<dbReference type="CDD" id="cd00082">
    <property type="entry name" value="HisKA"/>
    <property type="match status" value="1"/>
</dbReference>
<dbReference type="SMART" id="SM00065">
    <property type="entry name" value="GAF"/>
    <property type="match status" value="1"/>
</dbReference>